<organism evidence="3 4">
    <name type="scientific">Larinioides sclopetarius</name>
    <dbReference type="NCBI Taxonomy" id="280406"/>
    <lineage>
        <taxon>Eukaryota</taxon>
        <taxon>Metazoa</taxon>
        <taxon>Ecdysozoa</taxon>
        <taxon>Arthropoda</taxon>
        <taxon>Chelicerata</taxon>
        <taxon>Arachnida</taxon>
        <taxon>Araneae</taxon>
        <taxon>Araneomorphae</taxon>
        <taxon>Entelegynae</taxon>
        <taxon>Araneoidea</taxon>
        <taxon>Araneidae</taxon>
        <taxon>Larinioides</taxon>
    </lineage>
</organism>
<sequence length="214" mass="23493">MLLIFVALCYLTTAYGQSDVDDIYDGYPFYLNSIDFDIQNGTDDLDEVYSLTYPYVYLPPTDYAVIPHVNHQPIILAMPPRPRNGTSKKSGNENSNRNQTSKVRPGVPVAYEAISSLKDLINKTSSTGNHVGSSLDVRSNNNTDLKVTDILRSNVTNSTEAGSKKIPSSVYAVNLSNFGPYLFPFSGHAVSGVHPGAYSFLPHVYGPSRRPIIL</sequence>
<keyword evidence="4" id="KW-1185">Reference proteome</keyword>
<proteinExistence type="predicted"/>
<evidence type="ECO:0000313" key="4">
    <source>
        <dbReference type="Proteomes" id="UP001497382"/>
    </source>
</evidence>
<evidence type="ECO:0000256" key="2">
    <source>
        <dbReference type="SAM" id="SignalP"/>
    </source>
</evidence>
<evidence type="ECO:0000313" key="3">
    <source>
        <dbReference type="EMBL" id="CAL1288534.1"/>
    </source>
</evidence>
<dbReference type="EMBL" id="CAXIEN010000233">
    <property type="protein sequence ID" value="CAL1288534.1"/>
    <property type="molecule type" value="Genomic_DNA"/>
</dbReference>
<name>A0AAV2AXU5_9ARAC</name>
<feature type="compositionally biased region" description="Polar residues" evidence="1">
    <location>
        <begin position="84"/>
        <end position="102"/>
    </location>
</feature>
<dbReference type="Proteomes" id="UP001497382">
    <property type="component" value="Unassembled WGS sequence"/>
</dbReference>
<keyword evidence="2" id="KW-0732">Signal</keyword>
<protein>
    <submittedName>
        <fullName evidence="3">Uncharacterized protein</fullName>
    </submittedName>
</protein>
<gene>
    <name evidence="3" type="ORF">LARSCL_LOCUS15404</name>
</gene>
<evidence type="ECO:0000256" key="1">
    <source>
        <dbReference type="SAM" id="MobiDB-lite"/>
    </source>
</evidence>
<accession>A0AAV2AXU5</accession>
<feature type="non-terminal residue" evidence="3">
    <location>
        <position position="214"/>
    </location>
</feature>
<feature type="signal peptide" evidence="2">
    <location>
        <begin position="1"/>
        <end position="16"/>
    </location>
</feature>
<feature type="chain" id="PRO_5043483343" evidence="2">
    <location>
        <begin position="17"/>
        <end position="214"/>
    </location>
</feature>
<comment type="caution">
    <text evidence="3">The sequence shown here is derived from an EMBL/GenBank/DDBJ whole genome shotgun (WGS) entry which is preliminary data.</text>
</comment>
<feature type="region of interest" description="Disordered" evidence="1">
    <location>
        <begin position="77"/>
        <end position="104"/>
    </location>
</feature>
<reference evidence="3 4" key="1">
    <citation type="submission" date="2024-04" db="EMBL/GenBank/DDBJ databases">
        <authorList>
            <person name="Rising A."/>
            <person name="Reimegard J."/>
            <person name="Sonavane S."/>
            <person name="Akerstrom W."/>
            <person name="Nylinder S."/>
            <person name="Hedman E."/>
            <person name="Kallberg Y."/>
        </authorList>
    </citation>
    <scope>NUCLEOTIDE SEQUENCE [LARGE SCALE GENOMIC DNA]</scope>
</reference>
<dbReference type="AlphaFoldDB" id="A0AAV2AXU5"/>